<evidence type="ECO:0000256" key="3">
    <source>
        <dbReference type="ARBA" id="ARBA00022844"/>
    </source>
</evidence>
<dbReference type="PANTHER" id="PTHR10099:SF1">
    <property type="entry name" value="PHOSPHORIBOSYLFORMYLGLYCINAMIDINE SYNTHASE"/>
    <property type="match status" value="1"/>
</dbReference>
<dbReference type="GO" id="GO:0019033">
    <property type="term" value="C:viral tegument"/>
    <property type="evidence" value="ECO:0007669"/>
    <property type="project" value="UniProtKB-SubCell"/>
</dbReference>
<dbReference type="InterPro" id="IPR010077">
    <property type="entry name" value="Herpes_virus_tegument"/>
</dbReference>
<dbReference type="GO" id="GO:0043657">
    <property type="term" value="C:host cell"/>
    <property type="evidence" value="ECO:0007669"/>
    <property type="project" value="GOC"/>
</dbReference>
<dbReference type="Pfam" id="PF13507">
    <property type="entry name" value="GATase_5"/>
    <property type="match status" value="1"/>
</dbReference>
<dbReference type="GO" id="GO:0004642">
    <property type="term" value="F:phosphoribosylformylglycinamidine synthase activity"/>
    <property type="evidence" value="ECO:0007669"/>
    <property type="project" value="TreeGrafter"/>
</dbReference>
<dbReference type="SMART" id="SM01211">
    <property type="entry name" value="GATase_5"/>
    <property type="match status" value="1"/>
</dbReference>
<comment type="subcellular location">
    <subcellularLocation>
        <location evidence="1">Virion tegument</location>
    </subcellularLocation>
</comment>
<accession>A1BLZ6</accession>
<dbReference type="SUPFAM" id="SSF55326">
    <property type="entry name" value="PurM N-terminal domain-like"/>
    <property type="match status" value="1"/>
</dbReference>
<dbReference type="Gene3D" id="3.40.50.880">
    <property type="match status" value="1"/>
</dbReference>
<sequence length="1361" mass="151521">MITRELLLLGYTAGLTPLESVAAAALKNLPGLEGLVVQAKQVYAVSVFASPKPLRHHQAKIETLKSIQLALVTFDGQQFLQISPQGLKGEFTFIYGPDLNGFPTTQSEDLTALLESRHPTELIFDVERIQQCRILFFSGPGSSNLDSEHYGLLTSILCQEFTMHYPIQVGDFDASLSLYTRGYVSGLSRDEVHHFMVGSDELQLRDIGSSYVRPGMRLTDINLIPLPQILRYIDVWSIILRFPGLENVSDEIHPFKHISGLSYITTTLNNRLGALGCLQKACLTSFVCQPHASFLGLINEPLSGWEGSEVSLEDSFALMKYAGSVEAYCRSLNHAALPVVQGFVTSSPTLKGVRPMAFTGCLAVTGELPYRLHKPTKTDLDNAHANRRELMVFQVGHPSHNKGRLDQTGSTMYSESGRHAQILQRALAQLFSTRESESVIYVSDHWSDYEKLTLFKLSNACGELGLVMSARGLPANTQRLLKKWSYKNREYNSEIIKTSWLKVTTASAFIVVSTNADEVMFRRITRMLLAWGCPVHFVGQLTQNTSDIVVQAPNKYGELVSIPFKRHCPKQLSMGTEDTPPASDPQAIPWPPLEAPMTEDLLLQVLRHPTVGSKAYIVHHMDRCGNGRVAQQPGVGPFDLPLSDYSVTIHNLVESMTGDELLSPPDKFWSADWRTSVPVIEDQYSLPGSQLTDHMAASNLGLTHNTSSDYHIMRETPRHGTCVGLGEKTCFTQANPALGALLAITESLTNLVLGPISNFNDTTVGLTIGIPQGYRFRTEINHIMAKVRRFCAVLEVDFHFNSAERNGNLLRAIVATANTPCVVPYRSTKPYFQKVGSTILHLTLLNQNFLSGSIFCKITGQGSDHIIDPAPEAVKNLLMFMLSLKEENLVLSGHDVSDGGLIVTVCEMMIASGLGATFLIPEFEDPADFCFSETPGFAIEVDAANVADILTRAHDQNIWCRPIGTVVAGSDFIVFQNDQELMRTSVPKLRHHWSLFSRNIGLLYRNEGEEELMEDSYGNYELRLTVDPYCIRSLPLKRPNVLVLLLPGCGSPDALLAALTNSGFLPEVLVASDNKYHSNAFPAYPAVDNFRIGVILYGSSHIDSDVGDSAVKQWLVANRHVYKNLRQMLSRKTSFSLAIGQLACRILLATKAIGFDPSTNQAPFLLPNVSRRYESRWLNFKIPEDTKALALRDLRGCVIPCWTQGTHLGFSHHNKSFFGNLVNKQLVAAYFHNQQVHSGPATKYPLNPTESEHPYAGICSEDGRHLALLFDPCLAYHAWQWQHTKGSNGLEIAVSPWKLMFYRLYQWTKFQYHYQRMRNVNLQLTFNRSTHGLQFPNEEVRGAVPAAVPQFIVREDLQPNP</sequence>
<organism evidence="5 6">
    <name type="scientific">Ovine gammaherpesvirus 2</name>
    <dbReference type="NCBI Taxonomy" id="10398"/>
    <lineage>
        <taxon>Viruses</taxon>
        <taxon>Duplodnaviria</taxon>
        <taxon>Heunggongvirae</taxon>
        <taxon>Peploviricota</taxon>
        <taxon>Herviviricetes</taxon>
        <taxon>Herpesvirales</taxon>
        <taxon>Orthoherpesviridae</taxon>
        <taxon>Gammaherpesvirinae</taxon>
        <taxon>Macavirus</taxon>
        <taxon>Macavirus ovinegamma2</taxon>
    </lineage>
</organism>
<dbReference type="EMBL" id="DQ198083">
    <property type="protein sequence ID" value="ABB22225.1"/>
    <property type="molecule type" value="Genomic_DNA"/>
</dbReference>
<dbReference type="SUPFAM" id="SSF56042">
    <property type="entry name" value="PurM C-terminal domain-like"/>
    <property type="match status" value="1"/>
</dbReference>
<dbReference type="InterPro" id="IPR036921">
    <property type="entry name" value="PurM-like_N_sf"/>
</dbReference>
<keyword evidence="3" id="KW-0946">Virion</keyword>
<dbReference type="Pfam" id="PF02769">
    <property type="entry name" value="AIRS_C"/>
    <property type="match status" value="1"/>
</dbReference>
<dbReference type="GO" id="GO:0006164">
    <property type="term" value="P:purine nucleotide biosynthetic process"/>
    <property type="evidence" value="ECO:0007669"/>
    <property type="project" value="TreeGrafter"/>
</dbReference>
<dbReference type="GO" id="GO:0075733">
    <property type="term" value="P:intracellular transport of virus"/>
    <property type="evidence" value="ECO:0007669"/>
    <property type="project" value="InterPro"/>
</dbReference>
<evidence type="ECO:0000313" key="6">
    <source>
        <dbReference type="Proteomes" id="UP000152762"/>
    </source>
</evidence>
<evidence type="ECO:0000256" key="2">
    <source>
        <dbReference type="ARBA" id="ARBA00022580"/>
    </source>
</evidence>
<evidence type="ECO:0000256" key="1">
    <source>
        <dbReference type="ARBA" id="ARBA00004535"/>
    </source>
</evidence>
<dbReference type="InterPro" id="IPR029062">
    <property type="entry name" value="Class_I_gatase-like"/>
</dbReference>
<gene>
    <name evidence="5" type="ORF">OvHV-2gp05</name>
</gene>
<evidence type="ECO:0000259" key="4">
    <source>
        <dbReference type="Pfam" id="PF02769"/>
    </source>
</evidence>
<evidence type="ECO:0000313" key="5">
    <source>
        <dbReference type="EMBL" id="ABB22225.1"/>
    </source>
</evidence>
<proteinExistence type="predicted"/>
<dbReference type="PANTHER" id="PTHR10099">
    <property type="entry name" value="PHOSPHORIBOSYLFORMYLGLYCINAMIDINE SYNTHASE"/>
    <property type="match status" value="1"/>
</dbReference>
<protein>
    <submittedName>
        <fullName evidence="5">Tegument protein/v-FGAM-synthase-like protein</fullName>
    </submittedName>
</protein>
<dbReference type="SUPFAM" id="SSF52317">
    <property type="entry name" value="Class I glutamine amidotransferase-like"/>
    <property type="match status" value="1"/>
</dbReference>
<reference evidence="5 6" key="1">
    <citation type="journal article" date="2007" name="J. Gen. Virol.">
        <title>Comparison of ovine herpesvirus 2 genomes isolated from domestic sheep (Ovis aries) and a clinically affected cow (Bos bovis).</title>
        <authorList>
            <person name="Taus N.S."/>
            <person name="Herndon D.R."/>
            <person name="Traul D.L."/>
            <person name="Stewart J.P."/>
            <person name="Ackermann M."/>
            <person name="Li H."/>
            <person name="Knowles D.P."/>
            <person name="Lewis G.S."/>
            <person name="Brayton K.A."/>
        </authorList>
    </citation>
    <scope>NUCLEOTIDE SEQUENCE [LARGE SCALE GENOMIC DNA]</scope>
</reference>
<dbReference type="InterPro" id="IPR036676">
    <property type="entry name" value="PurM-like_C_sf"/>
</dbReference>
<dbReference type="Gene3D" id="3.90.650.10">
    <property type="entry name" value="PurM-like C-terminal domain"/>
    <property type="match status" value="1"/>
</dbReference>
<name>A1BLZ6_9GAMA</name>
<dbReference type="Proteomes" id="UP000152762">
    <property type="component" value="Segment"/>
</dbReference>
<dbReference type="InterPro" id="IPR010918">
    <property type="entry name" value="PurM-like_C_dom"/>
</dbReference>
<dbReference type="NCBIfam" id="TIGR01739">
    <property type="entry name" value="tegu_FGAM_synt"/>
    <property type="match status" value="1"/>
</dbReference>
<keyword evidence="2" id="KW-0920">Virion tegument</keyword>
<feature type="domain" description="PurM-like C-terminal" evidence="4">
    <location>
        <begin position="836"/>
        <end position="974"/>
    </location>
</feature>